<sequence>MEYGNPPLFLAIEGSFLKLDPVRTYTMGRDPQSDVVFQETAISRNHAQIYWGGTSWVLEDLNSTNGTYGLGQRISLAEAGHGSVFRLGDEAEGPQLRFTGQPGPQDGAKAASLTRIGRSSDNDLVVRGTEVASYHGEFRCTPSIHEVVDLGTPHGTYVNGRRVERARLQPDDTITVGHRSFRLIGDQLRPSADAQESSLMVRQPGAALTGVREAVGHHPATGREESFPRLDPSVTVGTCGRGGMNERRGPWGRRPRRRGPVN</sequence>
<feature type="domain" description="FHA" evidence="3">
    <location>
        <begin position="25"/>
        <end position="74"/>
    </location>
</feature>
<evidence type="ECO:0000313" key="4">
    <source>
        <dbReference type="EMBL" id="ANP51747.1"/>
    </source>
</evidence>
<dbReference type="STRING" id="68214.AVL59_21055"/>
<evidence type="ECO:0000256" key="1">
    <source>
        <dbReference type="ARBA" id="ARBA00022553"/>
    </source>
</evidence>
<dbReference type="InterPro" id="IPR008984">
    <property type="entry name" value="SMAD_FHA_dom_sf"/>
</dbReference>
<reference evidence="5 7" key="2">
    <citation type="submission" date="2021-03" db="EMBL/GenBank/DDBJ databases">
        <title>Genomic Encyclopedia of Type Strains, Phase IV (KMG-IV): sequencing the most valuable type-strain genomes for metagenomic binning, comparative biology and taxonomic classification.</title>
        <authorList>
            <person name="Goeker M."/>
        </authorList>
    </citation>
    <scope>NUCLEOTIDE SEQUENCE [LARGE SCALE GENOMIC DNA]</scope>
    <source>
        <strain evidence="5 7">DSM 40499</strain>
    </source>
</reference>
<proteinExistence type="predicted"/>
<dbReference type="AlphaFoldDB" id="A0A1B1AYX0"/>
<dbReference type="PANTHER" id="PTHR23308">
    <property type="entry name" value="NUCLEAR INHIBITOR OF PROTEIN PHOSPHATASE-1"/>
    <property type="match status" value="1"/>
</dbReference>
<dbReference type="EMBL" id="CP016279">
    <property type="protein sequence ID" value="ANP51747.1"/>
    <property type="molecule type" value="Genomic_DNA"/>
</dbReference>
<protein>
    <submittedName>
        <fullName evidence="5">PSer/pThr/pTyr-binding forkhead associated (FHA) protein</fullName>
    </submittedName>
</protein>
<dbReference type="Gene3D" id="2.60.200.20">
    <property type="match status" value="2"/>
</dbReference>
<dbReference type="Proteomes" id="UP000092659">
    <property type="component" value="Chromosome"/>
</dbReference>
<dbReference type="KEGG" id="sgs:AVL59_21055"/>
<evidence type="ECO:0000259" key="3">
    <source>
        <dbReference type="PROSITE" id="PS50006"/>
    </source>
</evidence>
<gene>
    <name evidence="4" type="ORF">AVL59_21055</name>
    <name evidence="5" type="ORF">J2Z21_009422</name>
</gene>
<evidence type="ECO:0000313" key="7">
    <source>
        <dbReference type="Proteomes" id="UP001519309"/>
    </source>
</evidence>
<dbReference type="SUPFAM" id="SSF49879">
    <property type="entry name" value="SMAD/FHA domain"/>
    <property type="match status" value="2"/>
</dbReference>
<dbReference type="RefSeq" id="WP_067306736.1">
    <property type="nucleotide sequence ID" value="NZ_CP016279.1"/>
</dbReference>
<dbReference type="Proteomes" id="UP001519309">
    <property type="component" value="Unassembled WGS sequence"/>
</dbReference>
<dbReference type="OrthoDB" id="3214282at2"/>
<evidence type="ECO:0000256" key="2">
    <source>
        <dbReference type="SAM" id="MobiDB-lite"/>
    </source>
</evidence>
<feature type="compositionally biased region" description="Basic residues" evidence="2">
    <location>
        <begin position="250"/>
        <end position="262"/>
    </location>
</feature>
<feature type="region of interest" description="Disordered" evidence="2">
    <location>
        <begin position="218"/>
        <end position="262"/>
    </location>
</feature>
<organism evidence="4 6">
    <name type="scientific">Streptomyces griseochromogenes</name>
    <dbReference type="NCBI Taxonomy" id="68214"/>
    <lineage>
        <taxon>Bacteria</taxon>
        <taxon>Bacillati</taxon>
        <taxon>Actinomycetota</taxon>
        <taxon>Actinomycetes</taxon>
        <taxon>Kitasatosporales</taxon>
        <taxon>Streptomycetaceae</taxon>
        <taxon>Streptomyces</taxon>
    </lineage>
</organism>
<keyword evidence="7" id="KW-1185">Reference proteome</keyword>
<dbReference type="EMBL" id="JAGGLP010000046">
    <property type="protein sequence ID" value="MBP2056404.1"/>
    <property type="molecule type" value="Genomic_DNA"/>
</dbReference>
<dbReference type="CDD" id="cd00060">
    <property type="entry name" value="FHA"/>
    <property type="match status" value="1"/>
</dbReference>
<dbReference type="InterPro" id="IPR000253">
    <property type="entry name" value="FHA_dom"/>
</dbReference>
<dbReference type="SMART" id="SM00240">
    <property type="entry name" value="FHA"/>
    <property type="match status" value="2"/>
</dbReference>
<evidence type="ECO:0000313" key="6">
    <source>
        <dbReference type="Proteomes" id="UP000092659"/>
    </source>
</evidence>
<accession>A0A1B1AYX0</accession>
<keyword evidence="1" id="KW-0597">Phosphoprotein</keyword>
<dbReference type="Pfam" id="PF00498">
    <property type="entry name" value="FHA"/>
    <property type="match status" value="2"/>
</dbReference>
<reference evidence="4 6" key="1">
    <citation type="submission" date="2016-06" db="EMBL/GenBank/DDBJ databases">
        <title>Complete genome sequence of Streptomyces griseochromogenes ATCC 14511, the Blasticidin S producer.</title>
        <authorList>
            <person name="Wu L."/>
        </authorList>
    </citation>
    <scope>NUCLEOTIDE SEQUENCE [LARGE SCALE GENOMIC DNA]</scope>
    <source>
        <strain evidence="4 6">ATCC 14511</strain>
    </source>
</reference>
<dbReference type="InterPro" id="IPR050923">
    <property type="entry name" value="Cell_Proc_Reg/RNA_Proc"/>
</dbReference>
<name>A0A1B1AYX0_9ACTN</name>
<dbReference type="PROSITE" id="PS50006">
    <property type="entry name" value="FHA_DOMAIN"/>
    <property type="match status" value="2"/>
</dbReference>
<evidence type="ECO:0000313" key="5">
    <source>
        <dbReference type="EMBL" id="MBP2056404.1"/>
    </source>
</evidence>
<feature type="domain" description="FHA" evidence="3">
    <location>
        <begin position="114"/>
        <end position="163"/>
    </location>
</feature>